<gene>
    <name evidence="2" type="ORF">BGZ80_000757</name>
</gene>
<name>A0A9P6SY76_9FUNG</name>
<dbReference type="InterPro" id="IPR009057">
    <property type="entry name" value="Homeodomain-like_sf"/>
</dbReference>
<evidence type="ECO:0000256" key="1">
    <source>
        <dbReference type="SAM" id="MobiDB-lite"/>
    </source>
</evidence>
<reference evidence="2" key="1">
    <citation type="journal article" date="2020" name="Fungal Divers.">
        <title>Resolving the Mortierellaceae phylogeny through synthesis of multi-gene phylogenetics and phylogenomics.</title>
        <authorList>
            <person name="Vandepol N."/>
            <person name="Liber J."/>
            <person name="Desiro A."/>
            <person name="Na H."/>
            <person name="Kennedy M."/>
            <person name="Barry K."/>
            <person name="Grigoriev I.V."/>
            <person name="Miller A.N."/>
            <person name="O'Donnell K."/>
            <person name="Stajich J.E."/>
            <person name="Bonito G."/>
        </authorList>
    </citation>
    <scope>NUCLEOTIDE SEQUENCE</scope>
    <source>
        <strain evidence="2">NRRL 2769</strain>
    </source>
</reference>
<sequence>MDGHPTREVANRTGISQRTVSTILQNNKESVPDNTGGRPRKLPIGMAEYAKLMMLRGQVTTATAATKSLNQLLPEPVSVDTVRRGLREVGMKSEKVAKKPALNKK</sequence>
<dbReference type="Proteomes" id="UP000703661">
    <property type="component" value="Unassembled WGS sequence"/>
</dbReference>
<evidence type="ECO:0000313" key="3">
    <source>
        <dbReference type="Proteomes" id="UP000703661"/>
    </source>
</evidence>
<keyword evidence="3" id="KW-1185">Reference proteome</keyword>
<organism evidence="2 3">
    <name type="scientific">Entomortierella chlamydospora</name>
    <dbReference type="NCBI Taxonomy" id="101097"/>
    <lineage>
        <taxon>Eukaryota</taxon>
        <taxon>Fungi</taxon>
        <taxon>Fungi incertae sedis</taxon>
        <taxon>Mucoromycota</taxon>
        <taxon>Mortierellomycotina</taxon>
        <taxon>Mortierellomycetes</taxon>
        <taxon>Mortierellales</taxon>
        <taxon>Mortierellaceae</taxon>
        <taxon>Entomortierella</taxon>
    </lineage>
</organism>
<comment type="caution">
    <text evidence="2">The sequence shown here is derived from an EMBL/GenBank/DDBJ whole genome shotgun (WGS) entry which is preliminary data.</text>
</comment>
<dbReference type="SUPFAM" id="SSF46689">
    <property type="entry name" value="Homeodomain-like"/>
    <property type="match status" value="1"/>
</dbReference>
<proteinExistence type="predicted"/>
<feature type="region of interest" description="Disordered" evidence="1">
    <location>
        <begin position="1"/>
        <end position="22"/>
    </location>
</feature>
<protein>
    <recommendedName>
        <fullName evidence="4">Transposase Tc1-like domain-containing protein</fullName>
    </recommendedName>
</protein>
<evidence type="ECO:0008006" key="4">
    <source>
        <dbReference type="Google" id="ProtNLM"/>
    </source>
</evidence>
<accession>A0A9P6SY76</accession>
<feature type="compositionally biased region" description="Polar residues" evidence="1">
    <location>
        <begin position="13"/>
        <end position="22"/>
    </location>
</feature>
<dbReference type="AlphaFoldDB" id="A0A9P6SY76"/>
<evidence type="ECO:0000313" key="2">
    <source>
        <dbReference type="EMBL" id="KAG0011340.1"/>
    </source>
</evidence>
<feature type="compositionally biased region" description="Basic and acidic residues" evidence="1">
    <location>
        <begin position="1"/>
        <end position="10"/>
    </location>
</feature>
<dbReference type="EMBL" id="JAAAID010001165">
    <property type="protein sequence ID" value="KAG0011340.1"/>
    <property type="molecule type" value="Genomic_DNA"/>
</dbReference>